<keyword evidence="2" id="KW-1185">Reference proteome</keyword>
<sequence length="355" mass="39918">MSSTSYNWIKASSPTIAVPGSPALWSPPDTPTKVDKDSGLVYIAQNAARHPDSPLEPLFRARYLENPSFDIHSVDLVTDRNNIRKLLTFVNPTTSRNGLEPFTILVELATNTQAVIFCRSETKTFDNIGRSEFKGFGHEFEKAFTTEQVTGSTGHHRIISYLFGGLKLLVRYETDGYVDFLASEGLMGAGDVDVDEVSRSFESLYYEKAGLCPFSQRLKSKLATIRMPIDVHEVIPQLWVSQTPNLVRAYHKEGLFEKPPVEDMEAEIKNWEAAHQNDLEKLVSLFARIISVVKHYGGRAVLKYDSDSDKLEMWEGSAKDMLPADLYDRFNEESFSSEFELPSCSDCDSKSTPHP</sequence>
<reference evidence="1 2" key="1">
    <citation type="submission" date="2018-02" db="EMBL/GenBank/DDBJ databases">
        <title>The genomes of Aspergillus section Nigri reveals drivers in fungal speciation.</title>
        <authorList>
            <consortium name="DOE Joint Genome Institute"/>
            <person name="Vesth T.C."/>
            <person name="Nybo J."/>
            <person name="Theobald S."/>
            <person name="Brandl J."/>
            <person name="Frisvad J.C."/>
            <person name="Nielsen K.F."/>
            <person name="Lyhne E.K."/>
            <person name="Kogle M.E."/>
            <person name="Kuo A."/>
            <person name="Riley R."/>
            <person name="Clum A."/>
            <person name="Nolan M."/>
            <person name="Lipzen A."/>
            <person name="Salamov A."/>
            <person name="Henrissat B."/>
            <person name="Wiebenga A."/>
            <person name="De vries R.P."/>
            <person name="Grigoriev I.V."/>
            <person name="Mortensen U.H."/>
            <person name="Andersen M.R."/>
            <person name="Baker S.E."/>
        </authorList>
    </citation>
    <scope>NUCLEOTIDE SEQUENCE [LARGE SCALE GENOMIC DNA]</scope>
    <source>
        <strain evidence="1 2">CBS 114.51</strain>
    </source>
</reference>
<dbReference type="PANTHER" id="PTHR35179">
    <property type="entry name" value="PROTEIN CBG02620"/>
    <property type="match status" value="1"/>
</dbReference>
<dbReference type="GeneID" id="37177013"/>
<dbReference type="Proteomes" id="UP000249497">
    <property type="component" value="Unassembled WGS sequence"/>
</dbReference>
<dbReference type="PANTHER" id="PTHR35179:SF2">
    <property type="entry name" value="START DOMAIN-CONTAINING PROTEIN"/>
    <property type="match status" value="1"/>
</dbReference>
<gene>
    <name evidence="1" type="ORF">BO86DRAFT_395456</name>
</gene>
<dbReference type="EMBL" id="KZ824773">
    <property type="protein sequence ID" value="RAH86010.1"/>
    <property type="molecule type" value="Genomic_DNA"/>
</dbReference>
<evidence type="ECO:0008006" key="3">
    <source>
        <dbReference type="Google" id="ProtNLM"/>
    </source>
</evidence>
<evidence type="ECO:0000313" key="2">
    <source>
        <dbReference type="Proteomes" id="UP000249497"/>
    </source>
</evidence>
<dbReference type="AlphaFoldDB" id="A0A8T8XDB1"/>
<name>A0A8T8XDB1_ASPJA</name>
<dbReference type="OrthoDB" id="5393654at2759"/>
<proteinExistence type="predicted"/>
<accession>A0A8T8XDB1</accession>
<dbReference type="RefSeq" id="XP_025531904.1">
    <property type="nucleotide sequence ID" value="XM_025673321.1"/>
</dbReference>
<protein>
    <recommendedName>
        <fullName evidence="3">Geranylgeranyl pyrophosphate synthetase</fullName>
    </recommendedName>
</protein>
<organism evidence="1 2">
    <name type="scientific">Aspergillus japonicus CBS 114.51</name>
    <dbReference type="NCBI Taxonomy" id="1448312"/>
    <lineage>
        <taxon>Eukaryota</taxon>
        <taxon>Fungi</taxon>
        <taxon>Dikarya</taxon>
        <taxon>Ascomycota</taxon>
        <taxon>Pezizomycotina</taxon>
        <taxon>Eurotiomycetes</taxon>
        <taxon>Eurotiomycetidae</taxon>
        <taxon>Eurotiales</taxon>
        <taxon>Aspergillaceae</taxon>
        <taxon>Aspergillus</taxon>
        <taxon>Aspergillus subgen. Circumdati</taxon>
    </lineage>
</organism>
<evidence type="ECO:0000313" key="1">
    <source>
        <dbReference type="EMBL" id="RAH86010.1"/>
    </source>
</evidence>